<dbReference type="RefSeq" id="XP_001748387.1">
    <property type="nucleotide sequence ID" value="XM_001748335.1"/>
</dbReference>
<gene>
    <name evidence="1" type="ORF">MONBRDRAFT_38245</name>
</gene>
<evidence type="ECO:0000313" key="2">
    <source>
        <dbReference type="Proteomes" id="UP000001357"/>
    </source>
</evidence>
<accession>A9V6P7</accession>
<protein>
    <recommendedName>
        <fullName evidence="3">C-CAP/cofactor C-like domain-containing protein</fullName>
    </recommendedName>
</protein>
<dbReference type="InParanoid" id="A9V6P7"/>
<evidence type="ECO:0008006" key="3">
    <source>
        <dbReference type="Google" id="ProtNLM"/>
    </source>
</evidence>
<proteinExistence type="predicted"/>
<dbReference type="AlphaFoldDB" id="A9V6P7"/>
<evidence type="ECO:0000313" key="1">
    <source>
        <dbReference type="EMBL" id="EDQ86842.1"/>
    </source>
</evidence>
<dbReference type="Proteomes" id="UP000001357">
    <property type="component" value="Unassembled WGS sequence"/>
</dbReference>
<organism evidence="1 2">
    <name type="scientific">Monosiga brevicollis</name>
    <name type="common">Choanoflagellate</name>
    <dbReference type="NCBI Taxonomy" id="81824"/>
    <lineage>
        <taxon>Eukaryota</taxon>
        <taxon>Choanoflagellata</taxon>
        <taxon>Craspedida</taxon>
        <taxon>Salpingoecidae</taxon>
        <taxon>Monosiga</taxon>
    </lineage>
</organism>
<dbReference type="GeneID" id="5893593"/>
<keyword evidence="2" id="KW-1185">Reference proteome</keyword>
<sequence length="155" mass="16670">MAAEVRDLSGTTVTLDGTEAASTIYARNCTDCHFLLRGNDTHVNFVLDHIEGGSVVLDRTSAGCSLILVDSHNVDIEALTGSLIEIVACDNIHCHAAQLEQLRVLKSNATVVRCEHSTKVIEAANLREPAISYIKASEDPLRLQDAGQVGAQRFA</sequence>
<name>A9V6P7_MONBE</name>
<dbReference type="KEGG" id="mbr:MONBRDRAFT_38245"/>
<reference evidence="1 2" key="1">
    <citation type="journal article" date="2008" name="Nature">
        <title>The genome of the choanoflagellate Monosiga brevicollis and the origin of metazoans.</title>
        <authorList>
            <consortium name="JGI Sequencing"/>
            <person name="King N."/>
            <person name="Westbrook M.J."/>
            <person name="Young S.L."/>
            <person name="Kuo A."/>
            <person name="Abedin M."/>
            <person name="Chapman J."/>
            <person name="Fairclough S."/>
            <person name="Hellsten U."/>
            <person name="Isogai Y."/>
            <person name="Letunic I."/>
            <person name="Marr M."/>
            <person name="Pincus D."/>
            <person name="Putnam N."/>
            <person name="Rokas A."/>
            <person name="Wright K.J."/>
            <person name="Zuzow R."/>
            <person name="Dirks W."/>
            <person name="Good M."/>
            <person name="Goodstein D."/>
            <person name="Lemons D."/>
            <person name="Li W."/>
            <person name="Lyons J.B."/>
            <person name="Morris A."/>
            <person name="Nichols S."/>
            <person name="Richter D.J."/>
            <person name="Salamov A."/>
            <person name="Bork P."/>
            <person name="Lim W.A."/>
            <person name="Manning G."/>
            <person name="Miller W.T."/>
            <person name="McGinnis W."/>
            <person name="Shapiro H."/>
            <person name="Tjian R."/>
            <person name="Grigoriev I.V."/>
            <person name="Rokhsar D."/>
        </authorList>
    </citation>
    <scope>NUCLEOTIDE SEQUENCE [LARGE SCALE GENOMIC DNA]</scope>
    <source>
        <strain evidence="2">MX1 / ATCC 50154</strain>
    </source>
</reference>
<dbReference type="EMBL" id="CH991563">
    <property type="protein sequence ID" value="EDQ86842.1"/>
    <property type="molecule type" value="Genomic_DNA"/>
</dbReference>